<dbReference type="Pfam" id="PF00359">
    <property type="entry name" value="PTS_EIIA_2"/>
    <property type="match status" value="1"/>
</dbReference>
<dbReference type="STRING" id="526218.Sterm_1613"/>
<feature type="domain" description="PTS EIIA type-2" evidence="3">
    <location>
        <begin position="546"/>
        <end position="687"/>
    </location>
</feature>
<dbReference type="CDD" id="cd05568">
    <property type="entry name" value="PTS_IIB_bgl_like"/>
    <property type="match status" value="1"/>
</dbReference>
<dbReference type="GO" id="GO:0006355">
    <property type="term" value="P:regulation of DNA-templated transcription"/>
    <property type="evidence" value="ECO:0007669"/>
    <property type="project" value="InterPro"/>
</dbReference>
<keyword evidence="2" id="KW-0677">Repeat</keyword>
<proteinExistence type="predicted"/>
<feature type="domain" description="PRD" evidence="5">
    <location>
        <begin position="189"/>
        <end position="292"/>
    </location>
</feature>
<dbReference type="PROSITE" id="PS51099">
    <property type="entry name" value="PTS_EIIB_TYPE_2"/>
    <property type="match status" value="1"/>
</dbReference>
<feature type="domain" description="PRD" evidence="5">
    <location>
        <begin position="296"/>
        <end position="403"/>
    </location>
</feature>
<evidence type="ECO:0000256" key="2">
    <source>
        <dbReference type="ARBA" id="ARBA00022737"/>
    </source>
</evidence>
<keyword evidence="1" id="KW-0808">Transferase</keyword>
<dbReference type="GO" id="GO:0008982">
    <property type="term" value="F:protein-N(PI)-phosphohistidine-sugar phosphotransferase activity"/>
    <property type="evidence" value="ECO:0007669"/>
    <property type="project" value="InterPro"/>
</dbReference>
<dbReference type="PANTHER" id="PTHR30185:SF12">
    <property type="entry name" value="TRANSCRIPTIONAL REGULATOR MANR"/>
    <property type="match status" value="1"/>
</dbReference>
<reference evidence="7" key="1">
    <citation type="submission" date="2009-09" db="EMBL/GenBank/DDBJ databases">
        <title>The complete chromosome of Sebaldella termitidis ATCC 33386.</title>
        <authorList>
            <consortium name="US DOE Joint Genome Institute (JGI-PGF)"/>
            <person name="Lucas S."/>
            <person name="Copeland A."/>
            <person name="Lapidus A."/>
            <person name="Glavina del Rio T."/>
            <person name="Dalin E."/>
            <person name="Tice H."/>
            <person name="Bruce D."/>
            <person name="Goodwin L."/>
            <person name="Pitluck S."/>
            <person name="Kyrpides N."/>
            <person name="Mavromatis K."/>
            <person name="Ivanova N."/>
            <person name="Mikhailova N."/>
            <person name="Sims D."/>
            <person name="Meincke L."/>
            <person name="Brettin T."/>
            <person name="Detter J.C."/>
            <person name="Han C."/>
            <person name="Larimer F."/>
            <person name="Land M."/>
            <person name="Hauser L."/>
            <person name="Markowitz V."/>
            <person name="Cheng J.F."/>
            <person name="Hugenholtz P."/>
            <person name="Woyke T."/>
            <person name="Wu D."/>
            <person name="Eisen J.A."/>
        </authorList>
    </citation>
    <scope>NUCLEOTIDE SEQUENCE [LARGE SCALE GENOMIC DNA]</scope>
    <source>
        <strain evidence="7">ATCC 33386 / NCTC 11300</strain>
    </source>
</reference>
<dbReference type="SUPFAM" id="SSF55804">
    <property type="entry name" value="Phoshotransferase/anion transport protein"/>
    <property type="match status" value="1"/>
</dbReference>
<sequence length="689" mass="80532">MISVYINNRLLKVIEFLKNKDEATIKETAVALKISEKAVRYEIDKLNFILAVNKFPEIKKESKGRLISREFSAAYDEKVFLELINKNTKNDRKEYIKLRILLDEKINFSRMSDELDVSRTTVKNDVSEIEKEIKKEIKKDGIKLNNNNHDNEETDIRNYILKNYKENINKFFYMEETESGLIDTLVFNELSGADMDMIREFLNRISEEIENKDNNFYEYIFSYLIVAYMRIRRGHLIENMKNKSFLKNTNEYILVSGQIKILEKSFGITYAENEVLQLVDYILGFISYGYNTSIFESWIEIKLLVQEIISEVNNYTDLDITSDEELFNGLLNHIKPVIYRMKNSLGIEEEIYYEAIKAYPELFDIVKNALKGLENLIGKKIDNSEIALFTIHFLASIERNRNFRNKYRNILLVCGGGYGTSMLVGKQLEENYDINITATLSYMELLDYNLENVDLIISTLTLNEHLTEKINKPIVKITAFFTVEDQEKLNIYLVKKNSYKEKMNKVLELIEETDIVKNDRELKNKLKLIIDEDDTVLIKKEKRLADFILEDRVQIIDSAESWQKSIEICGRPLIEKNEIKKDYIEEIINIAELFGVHFILENNVAIPHGEVFTNVNKSCISVLSIRNAVDFPGNRKVFLMFLIGAANITEHVKSIEEIINLTQKKDLLEKIKKIDNSAELYKFFKTLNN</sequence>
<dbReference type="Gene3D" id="3.40.50.2300">
    <property type="match status" value="1"/>
</dbReference>
<feature type="domain" description="PTS EIIB type-2" evidence="4">
    <location>
        <begin position="408"/>
        <end position="501"/>
    </location>
</feature>
<dbReference type="InterPro" id="IPR003501">
    <property type="entry name" value="PTS_EIIB_2/3"/>
</dbReference>
<organism evidence="6 7">
    <name type="scientific">Sebaldella termitidis (strain ATCC 33386 / NCTC 11300)</name>
    <dbReference type="NCBI Taxonomy" id="526218"/>
    <lineage>
        <taxon>Bacteria</taxon>
        <taxon>Fusobacteriati</taxon>
        <taxon>Fusobacteriota</taxon>
        <taxon>Fusobacteriia</taxon>
        <taxon>Fusobacteriales</taxon>
        <taxon>Leptotrichiaceae</taxon>
        <taxon>Sebaldella</taxon>
    </lineage>
</organism>
<dbReference type="KEGG" id="str:Sterm_1613"/>
<evidence type="ECO:0000256" key="1">
    <source>
        <dbReference type="ARBA" id="ARBA00022679"/>
    </source>
</evidence>
<dbReference type="Gene3D" id="3.40.930.10">
    <property type="entry name" value="Mannitol-specific EII, Chain A"/>
    <property type="match status" value="1"/>
</dbReference>
<dbReference type="PROSITE" id="PS51372">
    <property type="entry name" value="PRD_2"/>
    <property type="match status" value="2"/>
</dbReference>
<evidence type="ECO:0000259" key="4">
    <source>
        <dbReference type="PROSITE" id="PS51099"/>
    </source>
</evidence>
<keyword evidence="7" id="KW-1185">Reference proteome</keyword>
<dbReference type="eggNOG" id="COG1762">
    <property type="taxonomic scope" value="Bacteria"/>
</dbReference>
<evidence type="ECO:0000313" key="6">
    <source>
        <dbReference type="EMBL" id="ACZ08471.1"/>
    </source>
</evidence>
<dbReference type="HOGENOM" id="CLU_013442_1_1_0"/>
<dbReference type="SUPFAM" id="SSF52794">
    <property type="entry name" value="PTS system IIB component-like"/>
    <property type="match status" value="1"/>
</dbReference>
<protein>
    <submittedName>
        <fullName evidence="6">Transcriptional antiterminator, BglG</fullName>
    </submittedName>
</protein>
<dbReference type="Pfam" id="PF00874">
    <property type="entry name" value="PRD"/>
    <property type="match status" value="2"/>
</dbReference>
<dbReference type="InterPro" id="IPR036634">
    <property type="entry name" value="PRD_sf"/>
</dbReference>
<dbReference type="InterPro" id="IPR050661">
    <property type="entry name" value="BglG_antiterminators"/>
</dbReference>
<dbReference type="AlphaFoldDB" id="D1AI87"/>
<dbReference type="Gene3D" id="1.10.1790.10">
    <property type="entry name" value="PRD domain"/>
    <property type="match status" value="1"/>
</dbReference>
<dbReference type="SUPFAM" id="SSF63520">
    <property type="entry name" value="PTS-regulatory domain, PRD"/>
    <property type="match status" value="2"/>
</dbReference>
<evidence type="ECO:0000313" key="7">
    <source>
        <dbReference type="Proteomes" id="UP000000845"/>
    </source>
</evidence>
<evidence type="ECO:0000259" key="5">
    <source>
        <dbReference type="PROSITE" id="PS51372"/>
    </source>
</evidence>
<dbReference type="InterPro" id="IPR002178">
    <property type="entry name" value="PTS_EIIA_type-2_dom"/>
</dbReference>
<dbReference type="PANTHER" id="PTHR30185">
    <property type="entry name" value="CRYPTIC BETA-GLUCOSIDE BGL OPERON ANTITERMINATOR"/>
    <property type="match status" value="1"/>
</dbReference>
<accession>D1AI87</accession>
<dbReference type="eggNOG" id="COG3711">
    <property type="taxonomic scope" value="Bacteria"/>
</dbReference>
<dbReference type="InterPro" id="IPR013011">
    <property type="entry name" value="PTS_EIIB_2"/>
</dbReference>
<dbReference type="PROSITE" id="PS51094">
    <property type="entry name" value="PTS_EIIA_TYPE_2"/>
    <property type="match status" value="1"/>
</dbReference>
<dbReference type="InterPro" id="IPR011608">
    <property type="entry name" value="PRD"/>
</dbReference>
<dbReference type="InterPro" id="IPR016152">
    <property type="entry name" value="PTrfase/Anion_transptr"/>
</dbReference>
<name>D1AI87_SEBTE</name>
<dbReference type="Proteomes" id="UP000000845">
    <property type="component" value="Chromosome"/>
</dbReference>
<dbReference type="GO" id="GO:0009401">
    <property type="term" value="P:phosphoenolpyruvate-dependent sugar phosphotransferase system"/>
    <property type="evidence" value="ECO:0007669"/>
    <property type="project" value="InterPro"/>
</dbReference>
<dbReference type="InterPro" id="IPR036095">
    <property type="entry name" value="PTS_EIIB-like_sf"/>
</dbReference>
<dbReference type="Pfam" id="PF02302">
    <property type="entry name" value="PTS_IIB"/>
    <property type="match status" value="1"/>
</dbReference>
<reference evidence="6 7" key="2">
    <citation type="journal article" date="2010" name="Stand. Genomic Sci.">
        <title>Complete genome sequence of Sebaldella termitidis type strain (NCTC 11300).</title>
        <authorList>
            <person name="Harmon-Smith M."/>
            <person name="Celia L."/>
            <person name="Chertkov O."/>
            <person name="Lapidus A."/>
            <person name="Copeland A."/>
            <person name="Glavina Del Rio T."/>
            <person name="Nolan M."/>
            <person name="Lucas S."/>
            <person name="Tice H."/>
            <person name="Cheng J.F."/>
            <person name="Han C."/>
            <person name="Detter J.C."/>
            <person name="Bruce D."/>
            <person name="Goodwin L."/>
            <person name="Pitluck S."/>
            <person name="Pati A."/>
            <person name="Liolios K."/>
            <person name="Ivanova N."/>
            <person name="Mavromatis K."/>
            <person name="Mikhailova N."/>
            <person name="Chen A."/>
            <person name="Palaniappan K."/>
            <person name="Land M."/>
            <person name="Hauser L."/>
            <person name="Chang Y.J."/>
            <person name="Jeffries C.D."/>
            <person name="Brettin T."/>
            <person name="Goker M."/>
            <person name="Beck B."/>
            <person name="Bristow J."/>
            <person name="Eisen J.A."/>
            <person name="Markowitz V."/>
            <person name="Hugenholtz P."/>
            <person name="Kyrpides N.C."/>
            <person name="Klenk H.P."/>
            <person name="Chen F."/>
        </authorList>
    </citation>
    <scope>NUCLEOTIDE SEQUENCE [LARGE SCALE GENOMIC DNA]</scope>
    <source>
        <strain evidence="7">ATCC 33386 / NCTC 11300</strain>
    </source>
</reference>
<dbReference type="EMBL" id="CP001739">
    <property type="protein sequence ID" value="ACZ08471.1"/>
    <property type="molecule type" value="Genomic_DNA"/>
</dbReference>
<evidence type="ECO:0000259" key="3">
    <source>
        <dbReference type="PROSITE" id="PS51094"/>
    </source>
</evidence>
<gene>
    <name evidence="6" type="ordered locus">Sterm_1613</name>
</gene>